<evidence type="ECO:0000256" key="5">
    <source>
        <dbReference type="ARBA" id="ARBA00022898"/>
    </source>
</evidence>
<proteinExistence type="inferred from homology"/>
<dbReference type="Pfam" id="PF00266">
    <property type="entry name" value="Aminotran_5"/>
    <property type="match status" value="1"/>
</dbReference>
<dbReference type="InterPro" id="IPR016454">
    <property type="entry name" value="Cysteine_dSase"/>
</dbReference>
<dbReference type="Gene3D" id="3.90.1150.10">
    <property type="entry name" value="Aspartate Aminotransferase, domain 1"/>
    <property type="match status" value="1"/>
</dbReference>
<feature type="domain" description="Aminotransferase class V" evidence="9">
    <location>
        <begin position="7"/>
        <end position="356"/>
    </location>
</feature>
<dbReference type="InterPro" id="IPR015424">
    <property type="entry name" value="PyrdxlP-dep_Trfase"/>
</dbReference>
<evidence type="ECO:0000313" key="10">
    <source>
        <dbReference type="EMBL" id="MDN4482168.1"/>
    </source>
</evidence>
<accession>A0AB35MEH7</accession>
<dbReference type="RefSeq" id="WP_301159372.1">
    <property type="nucleotide sequence ID" value="NZ_JAUHQB010000001.1"/>
</dbReference>
<comment type="caution">
    <text evidence="10">The sequence shown here is derived from an EMBL/GenBank/DDBJ whole genome shotgun (WGS) entry which is preliminary data.</text>
</comment>
<evidence type="ECO:0000256" key="4">
    <source>
        <dbReference type="ARBA" id="ARBA00022723"/>
    </source>
</evidence>
<evidence type="ECO:0000256" key="2">
    <source>
        <dbReference type="ARBA" id="ARBA00006490"/>
    </source>
</evidence>
<keyword evidence="4" id="KW-0479">Metal-binding</keyword>
<organism evidence="10 11">
    <name type="scientific">Demequina lignilytica</name>
    <dbReference type="NCBI Taxonomy" id="3051663"/>
    <lineage>
        <taxon>Bacteria</taxon>
        <taxon>Bacillati</taxon>
        <taxon>Actinomycetota</taxon>
        <taxon>Actinomycetes</taxon>
        <taxon>Micrococcales</taxon>
        <taxon>Demequinaceae</taxon>
        <taxon>Demequina</taxon>
    </lineage>
</organism>
<protein>
    <submittedName>
        <fullName evidence="10">Aminotransferase class V-fold PLP-dependent enzyme</fullName>
    </submittedName>
</protein>
<evidence type="ECO:0000256" key="7">
    <source>
        <dbReference type="ARBA" id="ARBA00023014"/>
    </source>
</evidence>
<dbReference type="SUPFAM" id="SSF53383">
    <property type="entry name" value="PLP-dependent transferases"/>
    <property type="match status" value="1"/>
</dbReference>
<dbReference type="AlphaFoldDB" id="A0AB35MEH7"/>
<dbReference type="GO" id="GO:0008483">
    <property type="term" value="F:transaminase activity"/>
    <property type="evidence" value="ECO:0007669"/>
    <property type="project" value="UniProtKB-KW"/>
</dbReference>
<keyword evidence="3" id="KW-0808">Transferase</keyword>
<evidence type="ECO:0000256" key="3">
    <source>
        <dbReference type="ARBA" id="ARBA00022679"/>
    </source>
</evidence>
<evidence type="ECO:0000259" key="9">
    <source>
        <dbReference type="Pfam" id="PF00266"/>
    </source>
</evidence>
<dbReference type="GO" id="GO:0031071">
    <property type="term" value="F:cysteine desulfurase activity"/>
    <property type="evidence" value="ECO:0007669"/>
    <property type="project" value="UniProtKB-EC"/>
</dbReference>
<name>A0AB35MEH7_9MICO</name>
<dbReference type="PIRSF" id="PIRSF005572">
    <property type="entry name" value="NifS"/>
    <property type="match status" value="1"/>
</dbReference>
<evidence type="ECO:0000256" key="8">
    <source>
        <dbReference type="ARBA" id="ARBA00050776"/>
    </source>
</evidence>
<dbReference type="InterPro" id="IPR000192">
    <property type="entry name" value="Aminotrans_V_dom"/>
</dbReference>
<keyword evidence="7" id="KW-0411">Iron-sulfur</keyword>
<dbReference type="EMBL" id="JAUHQB010000001">
    <property type="protein sequence ID" value="MDN4482168.1"/>
    <property type="molecule type" value="Genomic_DNA"/>
</dbReference>
<dbReference type="InterPro" id="IPR015421">
    <property type="entry name" value="PyrdxlP-dep_Trfase_major"/>
</dbReference>
<dbReference type="PANTHER" id="PTHR11601">
    <property type="entry name" value="CYSTEINE DESULFURYLASE FAMILY MEMBER"/>
    <property type="match status" value="1"/>
</dbReference>
<dbReference type="GO" id="GO:0046872">
    <property type="term" value="F:metal ion binding"/>
    <property type="evidence" value="ECO:0007669"/>
    <property type="project" value="UniProtKB-KW"/>
</dbReference>
<dbReference type="Proteomes" id="UP001172756">
    <property type="component" value="Unassembled WGS sequence"/>
</dbReference>
<reference evidence="10 11" key="1">
    <citation type="submission" date="2023-06" db="EMBL/GenBank/DDBJ databases">
        <title>SYSU T0a273.</title>
        <authorList>
            <person name="Gao L."/>
            <person name="Fang B.-Z."/>
            <person name="Li W.-J."/>
        </authorList>
    </citation>
    <scope>NUCLEOTIDE SEQUENCE [LARGE SCALE GENOMIC DNA]</scope>
    <source>
        <strain evidence="10 11">SYSU T0a273</strain>
    </source>
</reference>
<comment type="similarity">
    <text evidence="2">Belongs to the class-V pyridoxal-phosphate-dependent aminotransferase family. NifS/IscS subfamily.</text>
</comment>
<dbReference type="Gene3D" id="3.40.640.10">
    <property type="entry name" value="Type I PLP-dependent aspartate aminotransferase-like (Major domain)"/>
    <property type="match status" value="1"/>
</dbReference>
<keyword evidence="5" id="KW-0663">Pyridoxal phosphate</keyword>
<dbReference type="InterPro" id="IPR015422">
    <property type="entry name" value="PyrdxlP-dep_Trfase_small"/>
</dbReference>
<evidence type="ECO:0000256" key="6">
    <source>
        <dbReference type="ARBA" id="ARBA00023004"/>
    </source>
</evidence>
<keyword evidence="6" id="KW-0408">Iron</keyword>
<sequence>MQAARMFLDASGSSPMTNRALEAFQAGLADGWADPTRLHSESRRARQLLDGSREAIADALDARPEHVHLTASPHLGLERVIAGVFAARRGRGRIVASAVERDATLHAADYVSGGRLATVPVDRDGHVDIEALGAELADPDVALAAVQHGNHEIGTLQRLDLVHAATSAASVPLIVDATASIGHVPAPERWDALVANPADWGGPQGIGVVALRPSTRWLPVWPEGDDWAPGGVSVPAALAAAVALQERLEQVDAVGARLEALIDRVRARAADWPGVDVVGDPAERLPHVVTFSCLYIDGEALLTRLDREGIAVGSGSACTTSTLEPSRVLASIGALSHGNVRLGLHPGVGEADIERFLALMPRILADLRDEAGAPDLG</sequence>
<evidence type="ECO:0000313" key="11">
    <source>
        <dbReference type="Proteomes" id="UP001172756"/>
    </source>
</evidence>
<keyword evidence="10" id="KW-0032">Aminotransferase</keyword>
<gene>
    <name evidence="10" type="ORF">QQ002_01285</name>
</gene>
<comment type="catalytic activity">
    <reaction evidence="8">
        <text>(sulfur carrier)-H + L-cysteine = (sulfur carrier)-SH + L-alanine</text>
        <dbReference type="Rhea" id="RHEA:43892"/>
        <dbReference type="Rhea" id="RHEA-COMP:14737"/>
        <dbReference type="Rhea" id="RHEA-COMP:14739"/>
        <dbReference type="ChEBI" id="CHEBI:29917"/>
        <dbReference type="ChEBI" id="CHEBI:35235"/>
        <dbReference type="ChEBI" id="CHEBI:57972"/>
        <dbReference type="ChEBI" id="CHEBI:64428"/>
        <dbReference type="EC" id="2.8.1.7"/>
    </reaction>
</comment>
<dbReference type="PANTHER" id="PTHR11601:SF34">
    <property type="entry name" value="CYSTEINE DESULFURASE"/>
    <property type="match status" value="1"/>
</dbReference>
<evidence type="ECO:0000256" key="1">
    <source>
        <dbReference type="ARBA" id="ARBA00001933"/>
    </source>
</evidence>
<dbReference type="GO" id="GO:0051536">
    <property type="term" value="F:iron-sulfur cluster binding"/>
    <property type="evidence" value="ECO:0007669"/>
    <property type="project" value="UniProtKB-KW"/>
</dbReference>
<comment type="cofactor">
    <cofactor evidence="1">
        <name>pyridoxal 5'-phosphate</name>
        <dbReference type="ChEBI" id="CHEBI:597326"/>
    </cofactor>
</comment>